<dbReference type="InterPro" id="IPR056116">
    <property type="entry name" value="DUF7699"/>
</dbReference>
<protein>
    <recommendedName>
        <fullName evidence="2">SAP domain-containing protein</fullName>
    </recommendedName>
</protein>
<dbReference type="Pfam" id="PF02037">
    <property type="entry name" value="SAP"/>
    <property type="match status" value="1"/>
</dbReference>
<evidence type="ECO:0000259" key="2">
    <source>
        <dbReference type="PROSITE" id="PS50800"/>
    </source>
</evidence>
<proteinExistence type="predicted"/>
<sequence length="480" mass="54521">MMERSRAKRCVIEISSSSEQENGDDEGGGESSEESVQILGSDDDFDAASTYDFDDSASSESNGDSEDEEEDESSPSQQHGDEDIQEEGEESGSERVLQLLQGGGELRKLIEGLGKLALTDYKAYLRSNGLRLSGTKEECIQRIIEHWRIKDGNGQRQYPRSSFTINCTGDVCKGDVVLFQQKVYKKFEKMRRGGEQSGKRTIAGRIVKESYGAAKQQHTFTVEVLWSQGVKQLPPLFPLLVKGRNLYKMKTFRQRWRDEEERLEVLGEKHKRGDAARFIRATRKSKSTKPTKASSKNKGNKRQKLDHHMRPSKMMQTSNVKKHNHSIDERGKAMAGSKRTKKHQRKPYPPGRLNLAEASNCKPPMRNPSFVPAGRETSLQFNYPPATNFRQFESYSYSQRIQYSHSSNWCSAPRSHLGSYSSYTLPVPEHQSYGHGSYPNSSYARYVSQSNNYPHPPGMLGIDRSSDSIPFVNYERRWNS</sequence>
<feature type="region of interest" description="Disordered" evidence="1">
    <location>
        <begin position="1"/>
        <end position="94"/>
    </location>
</feature>
<feature type="compositionally biased region" description="Acidic residues" evidence="1">
    <location>
        <begin position="21"/>
        <end position="33"/>
    </location>
</feature>
<dbReference type="PaxDb" id="4081-Solyc02g090530.2.1"/>
<dbReference type="Gramene" id="Solyc02g090530.3.1">
    <property type="protein sequence ID" value="Solyc02g090530.3.1"/>
    <property type="gene ID" value="Solyc02g090530.3"/>
</dbReference>
<accession>A0A3Q7FY41</accession>
<evidence type="ECO:0000256" key="1">
    <source>
        <dbReference type="SAM" id="MobiDB-lite"/>
    </source>
</evidence>
<feature type="compositionally biased region" description="Acidic residues" evidence="1">
    <location>
        <begin position="41"/>
        <end position="73"/>
    </location>
</feature>
<keyword evidence="4" id="KW-1185">Reference proteome</keyword>
<reference evidence="3" key="1">
    <citation type="journal article" date="2012" name="Nature">
        <title>The tomato genome sequence provides insights into fleshy fruit evolution.</title>
        <authorList>
            <consortium name="Tomato Genome Consortium"/>
        </authorList>
    </citation>
    <scope>NUCLEOTIDE SEQUENCE [LARGE SCALE GENOMIC DNA]</scope>
    <source>
        <strain evidence="3">cv. Heinz 1706</strain>
    </source>
</reference>
<reference evidence="3" key="2">
    <citation type="submission" date="2019-01" db="UniProtKB">
        <authorList>
            <consortium name="EnsemblPlants"/>
        </authorList>
    </citation>
    <scope>IDENTIFICATION</scope>
    <source>
        <strain evidence="3">cv. Heinz 1706</strain>
    </source>
</reference>
<dbReference type="InParanoid" id="A0A3Q7FY41"/>
<dbReference type="OMA" id="NYERRWN"/>
<organism evidence="3">
    <name type="scientific">Solanum lycopersicum</name>
    <name type="common">Tomato</name>
    <name type="synonym">Lycopersicon esculentum</name>
    <dbReference type="NCBI Taxonomy" id="4081"/>
    <lineage>
        <taxon>Eukaryota</taxon>
        <taxon>Viridiplantae</taxon>
        <taxon>Streptophyta</taxon>
        <taxon>Embryophyta</taxon>
        <taxon>Tracheophyta</taxon>
        <taxon>Spermatophyta</taxon>
        <taxon>Magnoliopsida</taxon>
        <taxon>eudicotyledons</taxon>
        <taxon>Gunneridae</taxon>
        <taxon>Pentapetalae</taxon>
        <taxon>asterids</taxon>
        <taxon>lamiids</taxon>
        <taxon>Solanales</taxon>
        <taxon>Solanaceae</taxon>
        <taxon>Solanoideae</taxon>
        <taxon>Solaneae</taxon>
        <taxon>Solanum</taxon>
        <taxon>Solanum subgen. Lycopersicon</taxon>
    </lineage>
</organism>
<evidence type="ECO:0000313" key="3">
    <source>
        <dbReference type="EnsemblPlants" id="Solyc02g090530.3.1"/>
    </source>
</evidence>
<name>A0A3Q7FY41_SOLLC</name>
<feature type="domain" description="SAP" evidence="2">
    <location>
        <begin position="113"/>
        <end position="147"/>
    </location>
</feature>
<dbReference type="RefSeq" id="XP_004232047.1">
    <property type="nucleotide sequence ID" value="XM_004231999.5"/>
</dbReference>
<gene>
    <name evidence="3" type="primary">LOC101248532</name>
</gene>
<dbReference type="OrthoDB" id="690722at2759"/>
<dbReference type="Pfam" id="PF24766">
    <property type="entry name" value="DUF7699"/>
    <property type="match status" value="1"/>
</dbReference>
<evidence type="ECO:0000313" key="4">
    <source>
        <dbReference type="Proteomes" id="UP000004994"/>
    </source>
</evidence>
<dbReference type="PANTHER" id="PTHR35323">
    <property type="entry name" value="SAP DOMAIN-CONTAINING PROTEIN"/>
    <property type="match status" value="1"/>
</dbReference>
<dbReference type="KEGG" id="sly:101248532"/>
<dbReference type="SMR" id="A0A3Q7FY41"/>
<feature type="region of interest" description="Disordered" evidence="1">
    <location>
        <begin position="281"/>
        <end position="364"/>
    </location>
</feature>
<feature type="compositionally biased region" description="Basic residues" evidence="1">
    <location>
        <begin position="298"/>
        <end position="311"/>
    </location>
</feature>
<dbReference type="STRING" id="4081.A0A3Q7FY41"/>
<dbReference type="AlphaFoldDB" id="A0A3Q7FY41"/>
<dbReference type="InterPro" id="IPR003034">
    <property type="entry name" value="SAP_dom"/>
</dbReference>
<dbReference type="GeneID" id="101248532"/>
<dbReference type="PROSITE" id="PS50800">
    <property type="entry name" value="SAP"/>
    <property type="match status" value="1"/>
</dbReference>
<dbReference type="PANTHER" id="PTHR35323:SF2">
    <property type="entry name" value="SAP DOMAIN-CONTAINING PROTEIN"/>
    <property type="match status" value="1"/>
</dbReference>
<dbReference type="EnsemblPlants" id="Solyc02g090530.3.1">
    <property type="protein sequence ID" value="Solyc02g090530.3.1"/>
    <property type="gene ID" value="Solyc02g090530.3"/>
</dbReference>
<dbReference type="Proteomes" id="UP000004994">
    <property type="component" value="Chromosome 2"/>
</dbReference>